<name>A0ABR8C4E1_9CYAN</name>
<dbReference type="Proteomes" id="UP000618445">
    <property type="component" value="Unassembled WGS sequence"/>
</dbReference>
<evidence type="ECO:0000256" key="1">
    <source>
        <dbReference type="SAM" id="Phobius"/>
    </source>
</evidence>
<accession>A0ABR8C4E1</accession>
<feature type="transmembrane region" description="Helical" evidence="1">
    <location>
        <begin position="283"/>
        <end position="302"/>
    </location>
</feature>
<reference evidence="2 3" key="1">
    <citation type="journal article" date="2020" name="ISME J.">
        <title>Comparative genomics reveals insights into cyanobacterial evolution and habitat adaptation.</title>
        <authorList>
            <person name="Chen M.Y."/>
            <person name="Teng W.K."/>
            <person name="Zhao L."/>
            <person name="Hu C.X."/>
            <person name="Zhou Y.K."/>
            <person name="Han B.P."/>
            <person name="Song L.R."/>
            <person name="Shu W.S."/>
        </authorList>
    </citation>
    <scope>NUCLEOTIDE SEQUENCE [LARGE SCALE GENOMIC DNA]</scope>
    <source>
        <strain evidence="2 3">FACHB-1050</strain>
    </source>
</reference>
<feature type="transmembrane region" description="Helical" evidence="1">
    <location>
        <begin position="99"/>
        <end position="119"/>
    </location>
</feature>
<proteinExistence type="predicted"/>
<feature type="transmembrane region" description="Helical" evidence="1">
    <location>
        <begin position="212"/>
        <end position="233"/>
    </location>
</feature>
<keyword evidence="1" id="KW-0812">Transmembrane</keyword>
<protein>
    <submittedName>
        <fullName evidence="2">Uncharacterized protein</fullName>
    </submittedName>
</protein>
<feature type="transmembrane region" description="Helical" evidence="1">
    <location>
        <begin position="178"/>
        <end position="200"/>
    </location>
</feature>
<feature type="transmembrane region" description="Helical" evidence="1">
    <location>
        <begin position="12"/>
        <end position="35"/>
    </location>
</feature>
<keyword evidence="1" id="KW-1133">Transmembrane helix</keyword>
<gene>
    <name evidence="2" type="ORF">H6G05_01915</name>
</gene>
<feature type="transmembrane region" description="Helical" evidence="1">
    <location>
        <begin position="148"/>
        <end position="166"/>
    </location>
</feature>
<evidence type="ECO:0000313" key="2">
    <source>
        <dbReference type="EMBL" id="MBD2315604.1"/>
    </source>
</evidence>
<keyword evidence="1" id="KW-0472">Membrane</keyword>
<sequence length="313" mass="34321">MSRAKSPSPSGISTQSIVWAAIGWAALALMFYLFFNAPTDGPHTIKPEECAKAVKDLFVRPNWYRYGTYIFQTVAIACSGLLCLRNWRSSKIISGRNVWLGLGIGILSWGIGNLIFGYLDFQYQSGLIAGGAKGANDLVQTFPSIADIFFTATYVFLSWGMAMSVIGRRLNLYPKQWAIVGAVGFVGIVVAAYVTFGVSGEVSLDTGKILNIIYALGDIWLLIVATILLLAFWGGKAAQSWRLLGSAGIAMFFGDLWFNYSINTGISKVCEGKQYQSGEPAEFFWILAFILWGMAAALEFDLSSRPTSRSRRN</sequence>
<comment type="caution">
    <text evidence="2">The sequence shown here is derived from an EMBL/GenBank/DDBJ whole genome shotgun (WGS) entry which is preliminary data.</text>
</comment>
<feature type="transmembrane region" description="Helical" evidence="1">
    <location>
        <begin position="240"/>
        <end position="258"/>
    </location>
</feature>
<dbReference type="EMBL" id="JACJQY010000002">
    <property type="protein sequence ID" value="MBD2315604.1"/>
    <property type="molecule type" value="Genomic_DNA"/>
</dbReference>
<feature type="transmembrane region" description="Helical" evidence="1">
    <location>
        <begin position="66"/>
        <end position="87"/>
    </location>
</feature>
<dbReference type="RefSeq" id="WP_190575837.1">
    <property type="nucleotide sequence ID" value="NZ_CAWPQU010000012.1"/>
</dbReference>
<organism evidence="2 3">
    <name type="scientific">Phormidium tenue FACHB-1050</name>
    <dbReference type="NCBI Taxonomy" id="2692857"/>
    <lineage>
        <taxon>Bacteria</taxon>
        <taxon>Bacillati</taxon>
        <taxon>Cyanobacteriota</taxon>
        <taxon>Cyanophyceae</taxon>
        <taxon>Oscillatoriophycideae</taxon>
        <taxon>Oscillatoriales</taxon>
        <taxon>Oscillatoriaceae</taxon>
        <taxon>Phormidium</taxon>
    </lineage>
</organism>
<evidence type="ECO:0000313" key="3">
    <source>
        <dbReference type="Proteomes" id="UP000618445"/>
    </source>
</evidence>
<keyword evidence="3" id="KW-1185">Reference proteome</keyword>